<gene>
    <name evidence="2" type="primary">mgsA</name>
    <name evidence="5" type="ORF">IAC54_03385</name>
</gene>
<dbReference type="GO" id="GO:0019242">
    <property type="term" value="P:methylglyoxal biosynthetic process"/>
    <property type="evidence" value="ECO:0007669"/>
    <property type="project" value="UniProtKB-UniRule"/>
</dbReference>
<keyword evidence="2 5" id="KW-0456">Lyase</keyword>
<dbReference type="Proteomes" id="UP000823636">
    <property type="component" value="Unassembled WGS sequence"/>
</dbReference>
<dbReference type="InterPro" id="IPR036914">
    <property type="entry name" value="MGS-like_dom_sf"/>
</dbReference>
<proteinExistence type="inferred from homology"/>
<reference evidence="5" key="1">
    <citation type="submission" date="2020-10" db="EMBL/GenBank/DDBJ databases">
        <authorList>
            <person name="Gilroy R."/>
        </authorList>
    </citation>
    <scope>NUCLEOTIDE SEQUENCE</scope>
    <source>
        <strain evidence="5">G3-4614</strain>
    </source>
</reference>
<dbReference type="HAMAP" id="MF_00549">
    <property type="entry name" value="Methylglyoxal_synth"/>
    <property type="match status" value="1"/>
</dbReference>
<feature type="active site" description="Proton donor/acceptor" evidence="2 3">
    <location>
        <position position="69"/>
    </location>
</feature>
<organism evidence="5 6">
    <name type="scientific">Candidatus Caccoplasma merdipullorum</name>
    <dbReference type="NCBI Taxonomy" id="2840718"/>
    <lineage>
        <taxon>Bacteria</taxon>
        <taxon>Pseudomonadati</taxon>
        <taxon>Bacteroidota</taxon>
        <taxon>Bacteroidia</taxon>
        <taxon>Bacteroidales</taxon>
        <taxon>Bacteroidaceae</taxon>
        <taxon>Bacteroidaceae incertae sedis</taxon>
        <taxon>Candidatus Caccoplasma</taxon>
    </lineage>
</organism>
<feature type="binding site" evidence="2">
    <location>
        <position position="16"/>
    </location>
    <ligand>
        <name>substrate</name>
    </ligand>
</feature>
<accession>A0A9D9E4B5</accession>
<dbReference type="InterPro" id="IPR004363">
    <property type="entry name" value="Methylgl_synth"/>
</dbReference>
<dbReference type="SUPFAM" id="SSF52335">
    <property type="entry name" value="Methylglyoxal synthase-like"/>
    <property type="match status" value="1"/>
</dbReference>
<evidence type="ECO:0000259" key="4">
    <source>
        <dbReference type="PROSITE" id="PS51855"/>
    </source>
</evidence>
<evidence type="ECO:0000313" key="5">
    <source>
        <dbReference type="EMBL" id="MBO8437926.1"/>
    </source>
</evidence>
<feature type="binding site" evidence="2">
    <location>
        <position position="12"/>
    </location>
    <ligand>
        <name>substrate</name>
    </ligand>
</feature>
<dbReference type="SMART" id="SM00851">
    <property type="entry name" value="MGS"/>
    <property type="match status" value="1"/>
</dbReference>
<reference evidence="5" key="2">
    <citation type="journal article" date="2021" name="PeerJ">
        <title>Extensive microbial diversity within the chicken gut microbiome revealed by metagenomics and culture.</title>
        <authorList>
            <person name="Gilroy R."/>
            <person name="Ravi A."/>
            <person name="Getino M."/>
            <person name="Pursley I."/>
            <person name="Horton D.L."/>
            <person name="Alikhan N.F."/>
            <person name="Baker D."/>
            <person name="Gharbi K."/>
            <person name="Hall N."/>
            <person name="Watson M."/>
            <person name="Adriaenssens E.M."/>
            <person name="Foster-Nyarko E."/>
            <person name="Jarju S."/>
            <person name="Secka A."/>
            <person name="Antonio M."/>
            <person name="Oren A."/>
            <person name="Chaudhuri R.R."/>
            <person name="La Ragione R."/>
            <person name="Hildebrand F."/>
            <person name="Pallen M.J."/>
        </authorList>
    </citation>
    <scope>NUCLEOTIDE SEQUENCE</scope>
    <source>
        <strain evidence="5">G3-4614</strain>
    </source>
</reference>
<dbReference type="InterPro" id="IPR011607">
    <property type="entry name" value="MGS-like_dom"/>
</dbReference>
<protein>
    <recommendedName>
        <fullName evidence="2">Methylglyoxal synthase</fullName>
        <shortName evidence="2">MGS</shortName>
        <ecNumber evidence="2">4.2.3.3</ecNumber>
    </recommendedName>
</protein>
<dbReference type="Pfam" id="PF02142">
    <property type="entry name" value="MGS"/>
    <property type="match status" value="1"/>
</dbReference>
<feature type="binding site" evidence="2">
    <location>
        <position position="96"/>
    </location>
    <ligand>
        <name>substrate</name>
    </ligand>
</feature>
<evidence type="ECO:0000256" key="3">
    <source>
        <dbReference type="PIRSR" id="PIRSR006614-1"/>
    </source>
</evidence>
<dbReference type="EMBL" id="JADIMW010000033">
    <property type="protein sequence ID" value="MBO8437926.1"/>
    <property type="molecule type" value="Genomic_DNA"/>
</dbReference>
<comment type="catalytic activity">
    <reaction evidence="2">
        <text>dihydroxyacetone phosphate = methylglyoxal + phosphate</text>
        <dbReference type="Rhea" id="RHEA:17937"/>
        <dbReference type="ChEBI" id="CHEBI:17158"/>
        <dbReference type="ChEBI" id="CHEBI:43474"/>
        <dbReference type="ChEBI" id="CHEBI:57642"/>
        <dbReference type="EC" id="4.2.3.3"/>
    </reaction>
</comment>
<comment type="similarity">
    <text evidence="1 2">Belongs to the methylglyoxal synthase family.</text>
</comment>
<dbReference type="GO" id="GO:0008929">
    <property type="term" value="F:methylglyoxal synthase activity"/>
    <property type="evidence" value="ECO:0007669"/>
    <property type="project" value="UniProtKB-UniRule"/>
</dbReference>
<dbReference type="Gene3D" id="3.40.50.1380">
    <property type="entry name" value="Methylglyoxal synthase-like domain"/>
    <property type="match status" value="1"/>
</dbReference>
<dbReference type="EC" id="4.2.3.3" evidence="2"/>
<feature type="binding site" evidence="2">
    <location>
        <begin position="63"/>
        <end position="64"/>
    </location>
    <ligand>
        <name>substrate</name>
    </ligand>
</feature>
<evidence type="ECO:0000313" key="6">
    <source>
        <dbReference type="Proteomes" id="UP000823636"/>
    </source>
</evidence>
<dbReference type="AlphaFoldDB" id="A0A9D9E4B5"/>
<feature type="binding site" evidence="2">
    <location>
        <begin position="38"/>
        <end position="41"/>
    </location>
    <ligand>
        <name>substrate</name>
    </ligand>
</feature>
<evidence type="ECO:0000256" key="1">
    <source>
        <dbReference type="ARBA" id="ARBA00006287"/>
    </source>
</evidence>
<dbReference type="PIRSF" id="PIRSF006614">
    <property type="entry name" value="Methylglyox_syn"/>
    <property type="match status" value="1"/>
</dbReference>
<comment type="function">
    <text evidence="2">Catalyzes the formation of methylglyoxal from dihydroxyacetone phosphate.</text>
</comment>
<name>A0A9D9E4B5_9BACT</name>
<dbReference type="CDD" id="cd01422">
    <property type="entry name" value="MGS"/>
    <property type="match status" value="1"/>
</dbReference>
<comment type="caution">
    <text evidence="5">The sequence shown here is derived from an EMBL/GenBank/DDBJ whole genome shotgun (WGS) entry which is preliminary data.</text>
</comment>
<dbReference type="PROSITE" id="PS51855">
    <property type="entry name" value="MGS"/>
    <property type="match status" value="1"/>
</dbReference>
<feature type="domain" description="MGS-like" evidence="4">
    <location>
        <begin position="1"/>
        <end position="148"/>
    </location>
</feature>
<dbReference type="PANTHER" id="PTHR30492">
    <property type="entry name" value="METHYLGLYOXAL SYNTHASE"/>
    <property type="match status" value="1"/>
</dbReference>
<sequence>MQKRLTIALVAHDNRKADIVEWAVHNAELLSRHQLVCTGTTGSLIKKAFEEHNVEADITCKRSGPLGGDAEIAAMVVNHQIDLAIFLIDDLNPQPHEADIQMLLRQCRVHNVPIACNRYSADLMITSTLWDNPDYVPTEPKYIPFNRG</sequence>
<evidence type="ECO:0000256" key="2">
    <source>
        <dbReference type="HAMAP-Rule" id="MF_00549"/>
    </source>
</evidence>
<dbReference type="PANTHER" id="PTHR30492:SF0">
    <property type="entry name" value="METHYLGLYOXAL SYNTHASE"/>
    <property type="match status" value="1"/>
</dbReference>
<dbReference type="NCBIfam" id="NF003559">
    <property type="entry name" value="PRK05234.1"/>
    <property type="match status" value="1"/>
</dbReference>
<dbReference type="GO" id="GO:0005829">
    <property type="term" value="C:cytosol"/>
    <property type="evidence" value="ECO:0007669"/>
    <property type="project" value="TreeGrafter"/>
</dbReference>